<dbReference type="Pfam" id="PF00690">
    <property type="entry name" value="Cation_ATPase_N"/>
    <property type="match status" value="1"/>
</dbReference>
<dbReference type="Pfam" id="PF13246">
    <property type="entry name" value="Cation_ATPase"/>
    <property type="match status" value="1"/>
</dbReference>
<feature type="transmembrane region" description="Helical" evidence="17">
    <location>
        <begin position="887"/>
        <end position="907"/>
    </location>
</feature>
<evidence type="ECO:0000256" key="14">
    <source>
        <dbReference type="ARBA" id="ARBA00023136"/>
    </source>
</evidence>
<feature type="transmembrane region" description="Helical" evidence="17">
    <location>
        <begin position="782"/>
        <end position="800"/>
    </location>
</feature>
<protein>
    <recommendedName>
        <fullName evidence="17">Calcium-transporting ATPase</fullName>
        <ecNumber evidence="17">7.2.2.10</ecNumber>
    </recommendedName>
</protein>
<keyword evidence="11" id="KW-1278">Translocase</keyword>
<comment type="caution">
    <text evidence="19">The sequence shown here is derived from an EMBL/GenBank/DDBJ whole genome shotgun (WGS) entry which is preliminary data.</text>
</comment>
<evidence type="ECO:0000256" key="2">
    <source>
        <dbReference type="ARBA" id="ARBA00022448"/>
    </source>
</evidence>
<evidence type="ECO:0000256" key="7">
    <source>
        <dbReference type="ARBA" id="ARBA00022741"/>
    </source>
</evidence>
<dbReference type="SUPFAM" id="SSF56784">
    <property type="entry name" value="HAD-like"/>
    <property type="match status" value="1"/>
</dbReference>
<dbReference type="SFLD" id="SFLDF00027">
    <property type="entry name" value="p-type_atpase"/>
    <property type="match status" value="1"/>
</dbReference>
<reference evidence="19 20" key="1">
    <citation type="submission" date="2017-01" db="EMBL/GenBank/DDBJ databases">
        <authorList>
            <person name="Mah S.A."/>
            <person name="Swanson W.J."/>
            <person name="Moy G.W."/>
            <person name="Vacquier V.D."/>
        </authorList>
    </citation>
    <scope>NUCLEOTIDE SEQUENCE [LARGE SCALE GENOMIC DNA]</scope>
    <source>
        <strain evidence="19 20">GSMNP</strain>
    </source>
</reference>
<dbReference type="SFLD" id="SFLDS00003">
    <property type="entry name" value="Haloacid_Dehalogenase"/>
    <property type="match status" value="1"/>
</dbReference>
<name>A0A1R1YF76_9FUNG</name>
<dbReference type="PRINTS" id="PR00120">
    <property type="entry name" value="HATPASE"/>
</dbReference>
<comment type="catalytic activity">
    <reaction evidence="16 17">
        <text>Ca(2+)(in) + ATP + H2O = Ca(2+)(out) + ADP + phosphate + H(+)</text>
        <dbReference type="Rhea" id="RHEA:18105"/>
        <dbReference type="ChEBI" id="CHEBI:15377"/>
        <dbReference type="ChEBI" id="CHEBI:15378"/>
        <dbReference type="ChEBI" id="CHEBI:29108"/>
        <dbReference type="ChEBI" id="CHEBI:30616"/>
        <dbReference type="ChEBI" id="CHEBI:43474"/>
        <dbReference type="ChEBI" id="CHEBI:456216"/>
        <dbReference type="EC" id="7.2.2.10"/>
    </reaction>
</comment>
<proteinExistence type="inferred from homology"/>
<feature type="transmembrane region" description="Helical" evidence="17">
    <location>
        <begin position="158"/>
        <end position="176"/>
    </location>
</feature>
<comment type="function">
    <text evidence="17">Catalyzes the hydrolysis of ATP coupled with the transport of calcium.</text>
</comment>
<dbReference type="GO" id="GO:0046872">
    <property type="term" value="F:metal ion binding"/>
    <property type="evidence" value="ECO:0007669"/>
    <property type="project" value="UniProtKB-KW"/>
</dbReference>
<keyword evidence="5 17" id="KW-0812">Transmembrane</keyword>
<comment type="similarity">
    <text evidence="15 17">Belongs to the cation transport ATPase (P-type) (TC 3.A.3) family.</text>
</comment>
<keyword evidence="9 17" id="KW-0067">ATP-binding</keyword>
<evidence type="ECO:0000256" key="17">
    <source>
        <dbReference type="RuleBase" id="RU361146"/>
    </source>
</evidence>
<evidence type="ECO:0000256" key="15">
    <source>
        <dbReference type="ARBA" id="ARBA00038148"/>
    </source>
</evidence>
<dbReference type="OrthoDB" id="3352408at2759"/>
<dbReference type="GO" id="GO:0006874">
    <property type="term" value="P:intracellular calcium ion homeostasis"/>
    <property type="evidence" value="ECO:0007669"/>
    <property type="project" value="TreeGrafter"/>
</dbReference>
<dbReference type="Pfam" id="PF00122">
    <property type="entry name" value="E1-E2_ATPase"/>
    <property type="match status" value="1"/>
</dbReference>
<dbReference type="GO" id="GO:0016887">
    <property type="term" value="F:ATP hydrolysis activity"/>
    <property type="evidence" value="ECO:0007669"/>
    <property type="project" value="InterPro"/>
</dbReference>
<dbReference type="GO" id="GO:0005886">
    <property type="term" value="C:plasma membrane"/>
    <property type="evidence" value="ECO:0007669"/>
    <property type="project" value="TreeGrafter"/>
</dbReference>
<feature type="transmembrane region" description="Helical" evidence="17">
    <location>
        <begin position="928"/>
        <end position="948"/>
    </location>
</feature>
<evidence type="ECO:0000256" key="9">
    <source>
        <dbReference type="ARBA" id="ARBA00022840"/>
    </source>
</evidence>
<keyword evidence="10" id="KW-0460">Magnesium</keyword>
<keyword evidence="4 17" id="KW-0109">Calcium transport</keyword>
<feature type="domain" description="Cation-transporting P-type ATPase N-terminal" evidence="18">
    <location>
        <begin position="51"/>
        <end position="137"/>
    </location>
</feature>
<evidence type="ECO:0000256" key="8">
    <source>
        <dbReference type="ARBA" id="ARBA00022837"/>
    </source>
</evidence>
<dbReference type="GO" id="GO:0005388">
    <property type="term" value="F:P-type calcium transporter activity"/>
    <property type="evidence" value="ECO:0007669"/>
    <property type="project" value="UniProtKB-EC"/>
</dbReference>
<dbReference type="InterPro" id="IPR004014">
    <property type="entry name" value="ATPase_P-typ_cation-transptr_N"/>
</dbReference>
<evidence type="ECO:0000256" key="12">
    <source>
        <dbReference type="ARBA" id="ARBA00022989"/>
    </source>
</evidence>
<evidence type="ECO:0000256" key="11">
    <source>
        <dbReference type="ARBA" id="ARBA00022967"/>
    </source>
</evidence>
<organism evidence="19 20">
    <name type="scientific">Smittium culicis</name>
    <dbReference type="NCBI Taxonomy" id="133412"/>
    <lineage>
        <taxon>Eukaryota</taxon>
        <taxon>Fungi</taxon>
        <taxon>Fungi incertae sedis</taxon>
        <taxon>Zoopagomycota</taxon>
        <taxon>Kickxellomycotina</taxon>
        <taxon>Harpellomycetes</taxon>
        <taxon>Harpellales</taxon>
        <taxon>Legeriomycetaceae</taxon>
        <taxon>Smittium</taxon>
    </lineage>
</organism>
<dbReference type="PROSITE" id="PS00154">
    <property type="entry name" value="ATPASE_E1_E2"/>
    <property type="match status" value="1"/>
</dbReference>
<feature type="transmembrane region" description="Helical" evidence="17">
    <location>
        <begin position="316"/>
        <end position="337"/>
    </location>
</feature>
<dbReference type="NCBIfam" id="TIGR01517">
    <property type="entry name" value="ATPase-IIB_Ca"/>
    <property type="match status" value="1"/>
</dbReference>
<keyword evidence="8 17" id="KW-0106">Calcium</keyword>
<sequence>MANTSNNEGLPLLHENSALVNRNSNSSSNFEIPPNVLSSLFDPKDEQSLKKLGGLECLFKKLHVDPALGLSSNENFGSYSSLQTPSIPFEERRKVYGTNSLPEAKSASFLELLLNALNDSTLILLSLAAVVSLFVGLYDDYYGSHKNDPVKIGWVEGAAIMFAVAVVSLTNSINDYNKELQFRKLNAKKEDRKVKVIRDGQEVEIQIEDINVGEIMLIEPGDIMCVDSIFIEGHNVVCDESSATGESDAIKKGCLGSNRDCFILSGGKVMEGVGRVLVTAVGEHSFFGKIMLAMRGESTNNNTPLQIKLDKLSNEIAKFGVAAAAILFMCLSIKYLFSIVLGTEVVPFADILSKFISISIECITVIVVAVPEGLPMAVTISLAYATTQMIKDGNLVRQLAACETMGGATAVCTDKTGTLTQNKMTVVNAIIDKTELESQNDILPFINSLDKKVVTLLSEGISANSAAFMSADDNGKMEFVGSKSECALLEFIQSYGADYRNLRAENKPLFVWPFSSEKKSMSTALTTFVDNKKMCRVHVKGASEIVLSSCTHYLNAKGETLEITDSIRVEITRNIYRYAHKALRTFALAYKDIDISSADSFDPESAPLSDLTWIMLSGIMDPLRPGVNKSVGECHKAGVFVRMITGDNIETAEAIAKNAGILTKGGRSISGPDWRKLSPEQQHELLPRLQVMARSSPLDKQIVVRRLQERGEVVAMTGDGTNDAPALKMAEVGFSMGIAGTEVAKEASDIILMDDNFSSIVKAMLWGRAVNDSVRKFLQFQLTVNITAVVLTFVSSVISSTGDSALTAVQLLWVNIIMDTLAALALATEGPTNALLDRKPIPKNASLLTYEMWRMILLEAAFQVAVNLVLLNMGHELFRLPHNEQGNLTLGTIIFNTFVFLQIFNELNCRRIMPHEFNIFADLHNDTGFILVQIVIVATQYLIVTYGGIAFSTTPLSSEQWLACVLIGSLSVPVGFIIRLIPDFGLCFGLESSNSSAQQFVHPLSMDEMSRIQRQKDVKNVINFFGKIRSSMKDRENAKSVDRVIDISSPDLLTQSNTELVGSSSLSYSGQPLKLSKNSSLPHVKMHSGGWGRVATEIKNKNLSRESN</sequence>
<evidence type="ECO:0000256" key="6">
    <source>
        <dbReference type="ARBA" id="ARBA00022723"/>
    </source>
</evidence>
<keyword evidence="6" id="KW-0479">Metal-binding</keyword>
<dbReference type="GO" id="GO:0005774">
    <property type="term" value="C:vacuolar membrane"/>
    <property type="evidence" value="ECO:0007669"/>
    <property type="project" value="UniProtKB-SubCell"/>
</dbReference>
<dbReference type="FunFam" id="1.20.1110.10:FF:000039">
    <property type="entry name" value="Calcium-transporting ATPase"/>
    <property type="match status" value="1"/>
</dbReference>
<dbReference type="SUPFAM" id="SSF81660">
    <property type="entry name" value="Metal cation-transporting ATPase, ATP-binding domain N"/>
    <property type="match status" value="1"/>
</dbReference>
<keyword evidence="13 17" id="KW-0406">Ion transport</keyword>
<dbReference type="InterPro" id="IPR006408">
    <property type="entry name" value="P-type_ATPase_IIB"/>
</dbReference>
<feature type="transmembrane region" description="Helical" evidence="17">
    <location>
        <begin position="812"/>
        <end position="836"/>
    </location>
</feature>
<dbReference type="InterPro" id="IPR023298">
    <property type="entry name" value="ATPase_P-typ_TM_dom_sf"/>
</dbReference>
<dbReference type="InterPro" id="IPR023299">
    <property type="entry name" value="ATPase_P-typ_cyto_dom_N"/>
</dbReference>
<dbReference type="Gene3D" id="1.20.1110.10">
    <property type="entry name" value="Calcium-transporting ATPase, transmembrane domain"/>
    <property type="match status" value="1"/>
</dbReference>
<keyword evidence="7 17" id="KW-0547">Nucleotide-binding</keyword>
<dbReference type="SUPFAM" id="SSF81653">
    <property type="entry name" value="Calcium ATPase, transduction domain A"/>
    <property type="match status" value="1"/>
</dbReference>
<dbReference type="InterPro" id="IPR036412">
    <property type="entry name" value="HAD-like_sf"/>
</dbReference>
<evidence type="ECO:0000256" key="16">
    <source>
        <dbReference type="ARBA" id="ARBA00048694"/>
    </source>
</evidence>
<keyword evidence="12 17" id="KW-1133">Transmembrane helix</keyword>
<dbReference type="SMART" id="SM00831">
    <property type="entry name" value="Cation_ATPase_N"/>
    <property type="match status" value="1"/>
</dbReference>
<dbReference type="EC" id="7.2.2.10" evidence="17"/>
<gene>
    <name evidence="19" type="ORF">AYI70_g881</name>
</gene>
<dbReference type="InterPro" id="IPR001757">
    <property type="entry name" value="P_typ_ATPase"/>
</dbReference>
<dbReference type="FunFam" id="2.70.150.10:FF:000028">
    <property type="entry name" value="Calcium-transporting ATPase"/>
    <property type="match status" value="1"/>
</dbReference>
<dbReference type="SFLD" id="SFLDG00002">
    <property type="entry name" value="C1.7:_P-type_atpase_like"/>
    <property type="match status" value="1"/>
</dbReference>
<keyword evidence="14 17" id="KW-0472">Membrane</keyword>
<dbReference type="InterPro" id="IPR044492">
    <property type="entry name" value="P_typ_ATPase_HD_dom"/>
</dbReference>
<evidence type="ECO:0000259" key="18">
    <source>
        <dbReference type="SMART" id="SM00831"/>
    </source>
</evidence>
<keyword evidence="3" id="KW-0926">Vacuole</keyword>
<dbReference type="AlphaFoldDB" id="A0A1R1YF76"/>
<dbReference type="NCBIfam" id="TIGR01494">
    <property type="entry name" value="ATPase_P-type"/>
    <property type="match status" value="2"/>
</dbReference>
<evidence type="ECO:0000313" key="19">
    <source>
        <dbReference type="EMBL" id="OMJ25455.1"/>
    </source>
</evidence>
<dbReference type="CDD" id="cd02081">
    <property type="entry name" value="P-type_ATPase_Ca_PMCA-like"/>
    <property type="match status" value="1"/>
</dbReference>
<dbReference type="EMBL" id="LSSN01000166">
    <property type="protein sequence ID" value="OMJ25455.1"/>
    <property type="molecule type" value="Genomic_DNA"/>
</dbReference>
<dbReference type="PANTHER" id="PTHR24093:SF369">
    <property type="entry name" value="CALCIUM-TRANSPORTING ATPASE"/>
    <property type="match status" value="1"/>
</dbReference>
<evidence type="ECO:0000256" key="13">
    <source>
        <dbReference type="ARBA" id="ARBA00023065"/>
    </source>
</evidence>
<dbReference type="SUPFAM" id="SSF81665">
    <property type="entry name" value="Calcium ATPase, transmembrane domain M"/>
    <property type="match status" value="1"/>
</dbReference>
<dbReference type="PANTHER" id="PTHR24093">
    <property type="entry name" value="CATION TRANSPORTING ATPASE"/>
    <property type="match status" value="1"/>
</dbReference>
<dbReference type="InterPro" id="IPR018303">
    <property type="entry name" value="ATPase_P-typ_P_site"/>
</dbReference>
<dbReference type="Gene3D" id="2.70.150.10">
    <property type="entry name" value="Calcium-transporting ATPase, cytoplasmic transduction domain A"/>
    <property type="match status" value="1"/>
</dbReference>
<feature type="transmembrane region" description="Helical" evidence="17">
    <location>
        <begin position="357"/>
        <end position="385"/>
    </location>
</feature>
<evidence type="ECO:0000256" key="5">
    <source>
        <dbReference type="ARBA" id="ARBA00022692"/>
    </source>
</evidence>
<dbReference type="InterPro" id="IPR008250">
    <property type="entry name" value="ATPase_P-typ_transduc_dom_A_sf"/>
</dbReference>
<dbReference type="Gene3D" id="3.40.1110.10">
    <property type="entry name" value="Calcium-transporting ATPase, cytoplasmic domain N"/>
    <property type="match status" value="1"/>
</dbReference>
<dbReference type="InterPro" id="IPR059000">
    <property type="entry name" value="ATPase_P-type_domA"/>
</dbReference>
<dbReference type="Proteomes" id="UP000187283">
    <property type="component" value="Unassembled WGS sequence"/>
</dbReference>
<dbReference type="InterPro" id="IPR006068">
    <property type="entry name" value="ATPase_P-typ_cation-transptr_C"/>
</dbReference>
<dbReference type="FunFam" id="3.40.50.1000:FF:000018">
    <property type="entry name" value="Calcium-transporting ATPase"/>
    <property type="match status" value="1"/>
</dbReference>
<feature type="transmembrane region" description="Helical" evidence="17">
    <location>
        <begin position="960"/>
        <end position="981"/>
    </location>
</feature>
<dbReference type="Pfam" id="PF00689">
    <property type="entry name" value="Cation_ATPase_C"/>
    <property type="match status" value="1"/>
</dbReference>
<dbReference type="GO" id="GO:0005524">
    <property type="term" value="F:ATP binding"/>
    <property type="evidence" value="ECO:0007669"/>
    <property type="project" value="UniProtKB-KW"/>
</dbReference>
<feature type="transmembrane region" description="Helical" evidence="17">
    <location>
        <begin position="121"/>
        <end position="138"/>
    </location>
</feature>
<dbReference type="PRINTS" id="PR00119">
    <property type="entry name" value="CATATPASE"/>
</dbReference>
<feature type="transmembrane region" description="Helical" evidence="17">
    <location>
        <begin position="856"/>
        <end position="875"/>
    </location>
</feature>
<keyword evidence="2 17" id="KW-0813">Transport</keyword>
<evidence type="ECO:0000256" key="3">
    <source>
        <dbReference type="ARBA" id="ARBA00022554"/>
    </source>
</evidence>
<dbReference type="InterPro" id="IPR023214">
    <property type="entry name" value="HAD_sf"/>
</dbReference>
<keyword evidence="20" id="KW-1185">Reference proteome</keyword>
<comment type="subcellular location">
    <subcellularLocation>
        <location evidence="17">Membrane</location>
        <topology evidence="17">Multi-pass membrane protein</topology>
    </subcellularLocation>
    <subcellularLocation>
        <location evidence="1">Vacuole membrane</location>
        <topology evidence="1">Multi-pass membrane protein</topology>
    </subcellularLocation>
</comment>
<dbReference type="STRING" id="133412.A0A1R1YF76"/>
<evidence type="ECO:0000256" key="4">
    <source>
        <dbReference type="ARBA" id="ARBA00022568"/>
    </source>
</evidence>
<accession>A0A1R1YF76</accession>
<evidence type="ECO:0000256" key="1">
    <source>
        <dbReference type="ARBA" id="ARBA00004128"/>
    </source>
</evidence>
<dbReference type="Gene3D" id="3.40.50.1000">
    <property type="entry name" value="HAD superfamily/HAD-like"/>
    <property type="match status" value="1"/>
</dbReference>
<evidence type="ECO:0000313" key="20">
    <source>
        <dbReference type="Proteomes" id="UP000187283"/>
    </source>
</evidence>
<evidence type="ECO:0000256" key="10">
    <source>
        <dbReference type="ARBA" id="ARBA00022842"/>
    </source>
</evidence>